<sequence>MINNKGMKNLFIILSLLILFSGSAFAVPDTITGGKITFSVYDDSYNQELWEKYNTAFWNKYKPIVTKTKDCTTYTYNYPMGAYGEEVIRPYELNKQRDYKIISNKVIKLD</sequence>
<name>A0A8S5TL48_9CAUD</name>
<dbReference type="EMBL" id="BK032845">
    <property type="protein sequence ID" value="DAF63897.1"/>
    <property type="molecule type" value="Genomic_DNA"/>
</dbReference>
<evidence type="ECO:0000313" key="1">
    <source>
        <dbReference type="EMBL" id="DAF63897.1"/>
    </source>
</evidence>
<proteinExistence type="predicted"/>
<organism evidence="1">
    <name type="scientific">Siphoviridae sp. ctgn638</name>
    <dbReference type="NCBI Taxonomy" id="2827913"/>
    <lineage>
        <taxon>Viruses</taxon>
        <taxon>Duplodnaviria</taxon>
        <taxon>Heunggongvirae</taxon>
        <taxon>Uroviricota</taxon>
        <taxon>Caudoviricetes</taxon>
    </lineage>
</organism>
<reference evidence="1" key="1">
    <citation type="journal article" date="2021" name="Proc. Natl. Acad. Sci. U.S.A.">
        <title>A Catalog of Tens of Thousands of Viruses from Human Metagenomes Reveals Hidden Associations with Chronic Diseases.</title>
        <authorList>
            <person name="Tisza M.J."/>
            <person name="Buck C.B."/>
        </authorList>
    </citation>
    <scope>NUCLEOTIDE SEQUENCE</scope>
    <source>
        <strain evidence="1">Ctgn638</strain>
    </source>
</reference>
<accession>A0A8S5TL48</accession>
<protein>
    <submittedName>
        <fullName evidence="1">Uncharacterized protein</fullName>
    </submittedName>
</protein>